<dbReference type="AlphaFoldDB" id="A0A4Z0GUY6"/>
<feature type="transmembrane region" description="Helical" evidence="8">
    <location>
        <begin position="262"/>
        <end position="285"/>
    </location>
</feature>
<evidence type="ECO:0000256" key="5">
    <source>
        <dbReference type="ARBA" id="ARBA00022692"/>
    </source>
</evidence>
<evidence type="ECO:0000256" key="6">
    <source>
        <dbReference type="ARBA" id="ARBA00022989"/>
    </source>
</evidence>
<keyword evidence="6 8" id="KW-1133">Transmembrane helix</keyword>
<organism evidence="9 10">
    <name type="scientific">Halobacillus salinus</name>
    <dbReference type="NCBI Taxonomy" id="192814"/>
    <lineage>
        <taxon>Bacteria</taxon>
        <taxon>Bacillati</taxon>
        <taxon>Bacillota</taxon>
        <taxon>Bacilli</taxon>
        <taxon>Bacillales</taxon>
        <taxon>Bacillaceae</taxon>
        <taxon>Halobacillus</taxon>
    </lineage>
</organism>
<keyword evidence="3" id="KW-0813">Transport</keyword>
<feature type="transmembrane region" description="Helical" evidence="8">
    <location>
        <begin position="398"/>
        <end position="420"/>
    </location>
</feature>
<feature type="transmembrane region" description="Helical" evidence="8">
    <location>
        <begin position="349"/>
        <end position="372"/>
    </location>
</feature>
<evidence type="ECO:0000256" key="8">
    <source>
        <dbReference type="SAM" id="Phobius"/>
    </source>
</evidence>
<keyword evidence="7 8" id="KW-0472">Membrane</keyword>
<feature type="transmembrane region" description="Helical" evidence="8">
    <location>
        <begin position="475"/>
        <end position="495"/>
    </location>
</feature>
<keyword evidence="5 8" id="KW-0812">Transmembrane</keyword>
<feature type="transmembrane region" description="Helical" evidence="8">
    <location>
        <begin position="193"/>
        <end position="214"/>
    </location>
</feature>
<proteinExistence type="inferred from homology"/>
<dbReference type="PANTHER" id="PTHR30047">
    <property type="entry name" value="HIGH-AFFINITY CHOLINE TRANSPORT PROTEIN-RELATED"/>
    <property type="match status" value="1"/>
</dbReference>
<dbReference type="OrthoDB" id="9775735at2"/>
<dbReference type="InterPro" id="IPR000060">
    <property type="entry name" value="BCCT_transptr"/>
</dbReference>
<comment type="similarity">
    <text evidence="2">Belongs to the BCCT transporter (TC 2.A.15) family.</text>
</comment>
<protein>
    <submittedName>
        <fullName evidence="9">Choline transporter</fullName>
    </submittedName>
</protein>
<evidence type="ECO:0000256" key="2">
    <source>
        <dbReference type="ARBA" id="ARBA00005658"/>
    </source>
</evidence>
<dbReference type="Pfam" id="PF02028">
    <property type="entry name" value="BCCT"/>
    <property type="match status" value="1"/>
</dbReference>
<evidence type="ECO:0000256" key="7">
    <source>
        <dbReference type="ARBA" id="ARBA00023136"/>
    </source>
</evidence>
<feature type="transmembrane region" description="Helical" evidence="8">
    <location>
        <begin position="319"/>
        <end position="337"/>
    </location>
</feature>
<dbReference type="GO" id="GO:0005886">
    <property type="term" value="C:plasma membrane"/>
    <property type="evidence" value="ECO:0007669"/>
    <property type="project" value="UniProtKB-SubCell"/>
</dbReference>
<reference evidence="9 10" key="1">
    <citation type="journal article" date="2003" name="Int. J. Syst. Evol. Microbiol.">
        <title>Halobacillus salinus sp. nov., isolated from a salt lake on the coast of the East Sea in Korea.</title>
        <authorList>
            <person name="Yoon J.H."/>
            <person name="Kang K.H."/>
            <person name="Park Y.H."/>
        </authorList>
    </citation>
    <scope>NUCLEOTIDE SEQUENCE [LARGE SCALE GENOMIC DNA]</scope>
    <source>
        <strain evidence="9 10">HSL-3</strain>
    </source>
</reference>
<gene>
    <name evidence="9" type="ORF">E4663_16750</name>
</gene>
<evidence type="ECO:0000256" key="1">
    <source>
        <dbReference type="ARBA" id="ARBA00004651"/>
    </source>
</evidence>
<dbReference type="RefSeq" id="WP_079478541.1">
    <property type="nucleotide sequence ID" value="NZ_FVYZ01000004.1"/>
</dbReference>
<feature type="transmembrane region" description="Helical" evidence="8">
    <location>
        <begin position="448"/>
        <end position="469"/>
    </location>
</feature>
<comment type="subcellular location">
    <subcellularLocation>
        <location evidence="1">Cell membrane</location>
        <topology evidence="1">Multi-pass membrane protein</topology>
    </subcellularLocation>
</comment>
<comment type="caution">
    <text evidence="9">The sequence shown here is derived from an EMBL/GenBank/DDBJ whole genome shotgun (WGS) entry which is preliminary data.</text>
</comment>
<dbReference type="PANTHER" id="PTHR30047:SF7">
    <property type="entry name" value="HIGH-AFFINITY CHOLINE TRANSPORT PROTEIN"/>
    <property type="match status" value="1"/>
</dbReference>
<dbReference type="EMBL" id="SRJC01000006">
    <property type="protein sequence ID" value="TGB01450.1"/>
    <property type="molecule type" value="Genomic_DNA"/>
</dbReference>
<feature type="transmembrane region" description="Helical" evidence="8">
    <location>
        <begin position="226"/>
        <end position="250"/>
    </location>
</feature>
<evidence type="ECO:0000256" key="3">
    <source>
        <dbReference type="ARBA" id="ARBA00022448"/>
    </source>
</evidence>
<evidence type="ECO:0000313" key="9">
    <source>
        <dbReference type="EMBL" id="TGB01450.1"/>
    </source>
</evidence>
<feature type="transmembrane region" description="Helical" evidence="8">
    <location>
        <begin position="138"/>
        <end position="160"/>
    </location>
</feature>
<keyword evidence="10" id="KW-1185">Reference proteome</keyword>
<feature type="transmembrane region" description="Helical" evidence="8">
    <location>
        <begin position="49"/>
        <end position="66"/>
    </location>
</feature>
<name>A0A4Z0GUY6_9BACI</name>
<feature type="transmembrane region" description="Helical" evidence="8">
    <location>
        <begin position="12"/>
        <end position="29"/>
    </location>
</feature>
<feature type="transmembrane region" description="Helical" evidence="8">
    <location>
        <begin position="87"/>
        <end position="104"/>
    </location>
</feature>
<dbReference type="GO" id="GO:0022857">
    <property type="term" value="F:transmembrane transporter activity"/>
    <property type="evidence" value="ECO:0007669"/>
    <property type="project" value="InterPro"/>
</dbReference>
<keyword evidence="4" id="KW-1003">Cell membrane</keyword>
<evidence type="ECO:0000313" key="10">
    <source>
        <dbReference type="Proteomes" id="UP000297982"/>
    </source>
</evidence>
<accession>A0A4Z0GUY6</accession>
<evidence type="ECO:0000256" key="4">
    <source>
        <dbReference type="ARBA" id="ARBA00022475"/>
    </source>
</evidence>
<sequence>MNGKKLIDYKIFMPSLLVIVLISIPFALYETQSLELLNSIFDYIVDVFSWGYLWYGVILVGAALYFSFSKYGQVVLGNPKEKPRFTLFEYASILIAMGIGSTIMRTGMLQWTSVANDPPAGVDPGSAEALLWGNSYSMFLWSFQVFAIFVMIAPAMGYILHVKKRPLMRISEACRVLFGDKFTDGWGGRALDMLFLVSILAGAAVTLGLGAPIITHNLSALLGMDVTFTMTIIVTIVWVALFSISAYLGVEKGIKRLSTMNMYLAGFFAVFILIAGPGVFILNYFSDSVTFLLSHYLSFSLNTDSVHQGEASHVQSNTVFWYAYSATWAMLHSVFAAKISQGRTIKEMILTYLLAPTAISWLATGVLGGLGVDRYLSGDLSVLQLVENNQRMAAIPEILSSLPLGNVAIVIFMIVALIFLTTTLDSTTYTVAAYTSTRDMSKFEPPKTLRIIIAAVITGVALILMRIGGLPPLEVISGLMGFPIIFLQFILIYAAKKMMDQDQAWLYNVRDSSNQEKNYYSA</sequence>
<dbReference type="Proteomes" id="UP000297982">
    <property type="component" value="Unassembled WGS sequence"/>
</dbReference>